<accession>A0A0L0SIL3</accession>
<dbReference type="VEuPathDB" id="FungiDB:AMAG_07520"/>
<keyword evidence="3" id="KW-1185">Reference proteome</keyword>
<organism evidence="2 3">
    <name type="scientific">Allomyces macrogynus (strain ATCC 38327)</name>
    <name type="common">Allomyces javanicus var. macrogynus</name>
    <dbReference type="NCBI Taxonomy" id="578462"/>
    <lineage>
        <taxon>Eukaryota</taxon>
        <taxon>Fungi</taxon>
        <taxon>Fungi incertae sedis</taxon>
        <taxon>Blastocladiomycota</taxon>
        <taxon>Blastocladiomycetes</taxon>
        <taxon>Blastocladiales</taxon>
        <taxon>Blastocladiaceae</taxon>
        <taxon>Allomyces</taxon>
    </lineage>
</organism>
<evidence type="ECO:0000313" key="3">
    <source>
        <dbReference type="Proteomes" id="UP000054350"/>
    </source>
</evidence>
<protein>
    <submittedName>
        <fullName evidence="2">Uncharacterized protein</fullName>
    </submittedName>
</protein>
<feature type="region of interest" description="Disordered" evidence="1">
    <location>
        <begin position="110"/>
        <end position="131"/>
    </location>
</feature>
<feature type="region of interest" description="Disordered" evidence="1">
    <location>
        <begin position="1"/>
        <end position="26"/>
    </location>
</feature>
<dbReference type="OrthoDB" id="5557232at2759"/>
<sequence length="292" mass="31071">MYHHRPNGPNLNLDAENTVSAPSSVRRAPVAPGTAAMKRIHGLHHAASSPALIKPGMAMPRHLDTPTKPRPRSTVAAVTETPMAPTKVRAASTPAVMTGRLAPATTRQLFPTAPSAAPTPKAPGLRQPAGPSRMREAMVAPQHTPHVAGPRTRPLLESLNALYPGVRGRPEDEIDGGDGVPFQPAKSQAWVHDDHFACFASADEDLWDLPPAPAYEFAAIAPFDLFPENGSNGLDFLDRDLVKEAVRLNLPDDDNEDADPTHLAVDGVDPPCPGSDPFLVVDVLEGALVFDV</sequence>
<name>A0A0L0SIL3_ALLM3</name>
<reference evidence="2 3" key="1">
    <citation type="submission" date="2009-11" db="EMBL/GenBank/DDBJ databases">
        <title>Annotation of Allomyces macrogynus ATCC 38327.</title>
        <authorList>
            <consortium name="The Broad Institute Genome Sequencing Platform"/>
            <person name="Russ C."/>
            <person name="Cuomo C."/>
            <person name="Burger G."/>
            <person name="Gray M.W."/>
            <person name="Holland P.W.H."/>
            <person name="King N."/>
            <person name="Lang F.B.F."/>
            <person name="Roger A.J."/>
            <person name="Ruiz-Trillo I."/>
            <person name="Young S.K."/>
            <person name="Zeng Q."/>
            <person name="Gargeya S."/>
            <person name="Fitzgerald M."/>
            <person name="Haas B."/>
            <person name="Abouelleil A."/>
            <person name="Alvarado L."/>
            <person name="Arachchi H.M."/>
            <person name="Berlin A."/>
            <person name="Chapman S.B."/>
            <person name="Gearin G."/>
            <person name="Goldberg J."/>
            <person name="Griggs A."/>
            <person name="Gujja S."/>
            <person name="Hansen M."/>
            <person name="Heiman D."/>
            <person name="Howarth C."/>
            <person name="Larimer J."/>
            <person name="Lui A."/>
            <person name="MacDonald P.J.P."/>
            <person name="McCowen C."/>
            <person name="Montmayeur A."/>
            <person name="Murphy C."/>
            <person name="Neiman D."/>
            <person name="Pearson M."/>
            <person name="Priest M."/>
            <person name="Roberts A."/>
            <person name="Saif S."/>
            <person name="Shea T."/>
            <person name="Sisk P."/>
            <person name="Stolte C."/>
            <person name="Sykes S."/>
            <person name="Wortman J."/>
            <person name="Nusbaum C."/>
            <person name="Birren B."/>
        </authorList>
    </citation>
    <scope>NUCLEOTIDE SEQUENCE [LARGE SCALE GENOMIC DNA]</scope>
    <source>
        <strain evidence="2 3">ATCC 38327</strain>
    </source>
</reference>
<reference evidence="3" key="2">
    <citation type="submission" date="2009-11" db="EMBL/GenBank/DDBJ databases">
        <title>The Genome Sequence of Allomyces macrogynus strain ATCC 38327.</title>
        <authorList>
            <consortium name="The Broad Institute Genome Sequencing Platform"/>
            <person name="Russ C."/>
            <person name="Cuomo C."/>
            <person name="Shea T."/>
            <person name="Young S.K."/>
            <person name="Zeng Q."/>
            <person name="Koehrsen M."/>
            <person name="Haas B."/>
            <person name="Borodovsky M."/>
            <person name="Guigo R."/>
            <person name="Alvarado L."/>
            <person name="Berlin A."/>
            <person name="Borenstein D."/>
            <person name="Chen Z."/>
            <person name="Engels R."/>
            <person name="Freedman E."/>
            <person name="Gellesch M."/>
            <person name="Goldberg J."/>
            <person name="Griggs A."/>
            <person name="Gujja S."/>
            <person name="Heiman D."/>
            <person name="Hepburn T."/>
            <person name="Howarth C."/>
            <person name="Jen D."/>
            <person name="Larson L."/>
            <person name="Lewis B."/>
            <person name="Mehta T."/>
            <person name="Park D."/>
            <person name="Pearson M."/>
            <person name="Roberts A."/>
            <person name="Saif S."/>
            <person name="Shenoy N."/>
            <person name="Sisk P."/>
            <person name="Stolte C."/>
            <person name="Sykes S."/>
            <person name="Walk T."/>
            <person name="White J."/>
            <person name="Yandava C."/>
            <person name="Burger G."/>
            <person name="Gray M.W."/>
            <person name="Holland P.W.H."/>
            <person name="King N."/>
            <person name="Lang F.B.F."/>
            <person name="Roger A.J."/>
            <person name="Ruiz-Trillo I."/>
            <person name="Lander E."/>
            <person name="Nusbaum C."/>
        </authorList>
    </citation>
    <scope>NUCLEOTIDE SEQUENCE [LARGE SCALE GENOMIC DNA]</scope>
    <source>
        <strain evidence="3">ATCC 38327</strain>
    </source>
</reference>
<dbReference type="Proteomes" id="UP000054350">
    <property type="component" value="Unassembled WGS sequence"/>
</dbReference>
<dbReference type="AlphaFoldDB" id="A0A0L0SIL3"/>
<dbReference type="EMBL" id="GG745340">
    <property type="protein sequence ID" value="KNE62289.1"/>
    <property type="molecule type" value="Genomic_DNA"/>
</dbReference>
<gene>
    <name evidence="2" type="ORF">AMAG_07520</name>
</gene>
<feature type="compositionally biased region" description="Low complexity" evidence="1">
    <location>
        <begin position="111"/>
        <end position="123"/>
    </location>
</feature>
<evidence type="ECO:0000256" key="1">
    <source>
        <dbReference type="SAM" id="MobiDB-lite"/>
    </source>
</evidence>
<proteinExistence type="predicted"/>
<evidence type="ECO:0000313" key="2">
    <source>
        <dbReference type="EMBL" id="KNE62289.1"/>
    </source>
</evidence>